<dbReference type="InterPro" id="IPR022418">
    <property type="entry name" value="Porphobilinogen_deaminase_C"/>
</dbReference>
<reference evidence="13 14" key="1">
    <citation type="journal article" date="1992" name="Lakartidningen">
        <title>[Penicillin V and not amoxicillin is the first choice preparation in acute otitis].</title>
        <authorList>
            <person name="Kamme C."/>
            <person name="Lundgren K."/>
            <person name="Prellner K."/>
        </authorList>
    </citation>
    <scope>NUCLEOTIDE SEQUENCE [LARGE SCALE GENOMIC DNA]</scope>
    <source>
        <strain evidence="12 13">PC5538III-lc</strain>
        <strain evidence="11 14">W1</strain>
    </source>
</reference>
<comment type="subunit">
    <text evidence="4 8">Monomer.</text>
</comment>
<name>A0A5C8CKB3_9SPIR</name>
<dbReference type="InterPro" id="IPR000860">
    <property type="entry name" value="HemC"/>
</dbReference>
<dbReference type="GO" id="GO:0004418">
    <property type="term" value="F:hydroxymethylbilane synthase activity"/>
    <property type="evidence" value="ECO:0007669"/>
    <property type="project" value="UniProtKB-UniRule"/>
</dbReference>
<evidence type="ECO:0000259" key="9">
    <source>
        <dbReference type="Pfam" id="PF01379"/>
    </source>
</evidence>
<feature type="modified residue" description="S-(dipyrrolylmethanemethyl)cysteine" evidence="8">
    <location>
        <position position="239"/>
    </location>
</feature>
<dbReference type="EC" id="2.5.1.61" evidence="8"/>
<dbReference type="Proteomes" id="UP000324707">
    <property type="component" value="Unassembled WGS sequence"/>
</dbReference>
<evidence type="ECO:0000256" key="2">
    <source>
        <dbReference type="ARBA" id="ARBA00004735"/>
    </source>
</evidence>
<reference evidence="11" key="2">
    <citation type="submission" date="2019-01" db="EMBL/GenBank/DDBJ databases">
        <authorList>
            <person name="Thorell K."/>
        </authorList>
    </citation>
    <scope>NUCLEOTIDE SEQUENCE</scope>
    <source>
        <strain evidence="12">PC5538III-lc</strain>
        <strain evidence="11">W1</strain>
    </source>
</reference>
<comment type="function">
    <text evidence="1 8">Tetrapolymerization of the monopyrrole PBG into the hydroxymethylbilane pre-uroporphyrinogen in several discrete steps.</text>
</comment>
<dbReference type="Gene3D" id="3.40.190.10">
    <property type="entry name" value="Periplasmic binding protein-like II"/>
    <property type="match status" value="2"/>
</dbReference>
<evidence type="ECO:0000256" key="4">
    <source>
        <dbReference type="ARBA" id="ARBA00011245"/>
    </source>
</evidence>
<comment type="miscellaneous">
    <text evidence="8">The porphobilinogen subunits are added to the dipyrromethane group.</text>
</comment>
<evidence type="ECO:0000259" key="10">
    <source>
        <dbReference type="Pfam" id="PF03900"/>
    </source>
</evidence>
<feature type="domain" description="Porphobilinogen deaminase C-terminal" evidence="10">
    <location>
        <begin position="225"/>
        <end position="288"/>
    </location>
</feature>
<evidence type="ECO:0000313" key="12">
    <source>
        <dbReference type="EMBL" id="TXJ32691.1"/>
    </source>
</evidence>
<comment type="cofactor">
    <cofactor evidence="8">
        <name>dipyrromethane</name>
        <dbReference type="ChEBI" id="CHEBI:60342"/>
    </cofactor>
    <text evidence="8">Binds 1 dipyrromethane group covalently.</text>
</comment>
<dbReference type="FunFam" id="3.40.190.10:FF:000005">
    <property type="entry name" value="Porphobilinogen deaminase"/>
    <property type="match status" value="1"/>
</dbReference>
<sequence length="296" mass="33594">MMNKLIIGSRASKLAIAQTIIVKEKLEKLNNNIKIEIKEINTSGDKNLNIIPESLKGAFTKEIEEALLNRKIDIAVHSMKDMSTVCPKGLIYASIPEREDARDVLISKNNIKFKDLPKNSIIGTTSLRRANYVNLYRKDLIVQPIRGNILTRLKKLKNENYDAIIIAAAAIKRLNLENLITEYFNIDYILPAPGQGALLAECRDKDIEIINMLKSIENKEIRELVDIERKFASLLDSGCNAPIGSFAEIKENDIILYGSFFYNGKIYKDKIISKIEDKDNLANKLFNKIKEQINLN</sequence>
<evidence type="ECO:0000256" key="1">
    <source>
        <dbReference type="ARBA" id="ARBA00002869"/>
    </source>
</evidence>
<dbReference type="InterPro" id="IPR022417">
    <property type="entry name" value="Porphobilin_deaminase_N"/>
</dbReference>
<dbReference type="Pfam" id="PF03900">
    <property type="entry name" value="Porphobil_deamC"/>
    <property type="match status" value="1"/>
</dbReference>
<evidence type="ECO:0000313" key="11">
    <source>
        <dbReference type="EMBL" id="TXJ13318.1"/>
    </source>
</evidence>
<dbReference type="InterPro" id="IPR022419">
    <property type="entry name" value="Porphobilin_deaminase_cofac_BS"/>
</dbReference>
<dbReference type="Pfam" id="PF01379">
    <property type="entry name" value="Porphobil_deam"/>
    <property type="match status" value="1"/>
</dbReference>
<dbReference type="SUPFAM" id="SSF54782">
    <property type="entry name" value="Porphobilinogen deaminase (hydroxymethylbilane synthase), C-terminal domain"/>
    <property type="match status" value="1"/>
</dbReference>
<evidence type="ECO:0000313" key="14">
    <source>
        <dbReference type="Proteomes" id="UP000325116"/>
    </source>
</evidence>
<keyword evidence="6 8" id="KW-0627">Porphyrin biosynthesis</keyword>
<comment type="pathway">
    <text evidence="2">Porphyrin-containing compound metabolism; protoporphyrin-IX biosynthesis; coproporphyrinogen-III from 5-aminolevulinate: step 2/4.</text>
</comment>
<evidence type="ECO:0000256" key="7">
    <source>
        <dbReference type="ARBA" id="ARBA00048169"/>
    </source>
</evidence>
<dbReference type="SUPFAM" id="SSF53850">
    <property type="entry name" value="Periplasmic binding protein-like II"/>
    <property type="match status" value="1"/>
</dbReference>
<evidence type="ECO:0000313" key="13">
    <source>
        <dbReference type="Proteomes" id="UP000324707"/>
    </source>
</evidence>
<comment type="similarity">
    <text evidence="3 8">Belongs to the HMBS family.</text>
</comment>
<dbReference type="InterPro" id="IPR036803">
    <property type="entry name" value="Porphobilinogen_deaminase_C_sf"/>
</dbReference>
<accession>A0A5C8CKB3</accession>
<evidence type="ECO:0000256" key="8">
    <source>
        <dbReference type="HAMAP-Rule" id="MF_00260"/>
    </source>
</evidence>
<dbReference type="PROSITE" id="PS00533">
    <property type="entry name" value="PORPHOBILINOGEN_DEAM"/>
    <property type="match status" value="1"/>
</dbReference>
<dbReference type="Gene3D" id="3.30.160.40">
    <property type="entry name" value="Porphobilinogen deaminase, C-terminal domain"/>
    <property type="match status" value="1"/>
</dbReference>
<proteinExistence type="inferred from homology"/>
<dbReference type="PANTHER" id="PTHR11557">
    <property type="entry name" value="PORPHOBILINOGEN DEAMINASE"/>
    <property type="match status" value="1"/>
</dbReference>
<gene>
    <name evidence="8" type="primary">hemC</name>
    <name evidence="12" type="ORF">EPJ69_05845</name>
    <name evidence="11" type="ORF">EPJ80_00805</name>
</gene>
<dbReference type="GO" id="GO:0005737">
    <property type="term" value="C:cytoplasm"/>
    <property type="evidence" value="ECO:0007669"/>
    <property type="project" value="UniProtKB-UniRule"/>
</dbReference>
<dbReference type="NCBIfam" id="TIGR00212">
    <property type="entry name" value="hemC"/>
    <property type="match status" value="1"/>
</dbReference>
<keyword evidence="5 8" id="KW-0808">Transferase</keyword>
<dbReference type="HAMAP" id="MF_00260">
    <property type="entry name" value="Porphobil_deam"/>
    <property type="match status" value="1"/>
</dbReference>
<protein>
    <recommendedName>
        <fullName evidence="8">Porphobilinogen deaminase</fullName>
        <shortName evidence="8">PBG</shortName>
        <ecNumber evidence="8">2.5.1.61</ecNumber>
    </recommendedName>
    <alternativeName>
        <fullName evidence="8">Hydroxymethylbilane synthase</fullName>
        <shortName evidence="8">HMBS</shortName>
    </alternativeName>
    <alternativeName>
        <fullName evidence="8">Pre-uroporphyrinogen synthase</fullName>
    </alternativeName>
</protein>
<evidence type="ECO:0000256" key="3">
    <source>
        <dbReference type="ARBA" id="ARBA00005638"/>
    </source>
</evidence>
<dbReference type="PIRSF" id="PIRSF001438">
    <property type="entry name" value="4pyrrol_synth_OHMeBilane_synth"/>
    <property type="match status" value="1"/>
</dbReference>
<dbReference type="GO" id="GO:0006782">
    <property type="term" value="P:protoporphyrinogen IX biosynthetic process"/>
    <property type="evidence" value="ECO:0007669"/>
    <property type="project" value="UniProtKB-UniRule"/>
</dbReference>
<evidence type="ECO:0000256" key="5">
    <source>
        <dbReference type="ARBA" id="ARBA00022679"/>
    </source>
</evidence>
<comment type="catalytic activity">
    <reaction evidence="7 8">
        <text>4 porphobilinogen + H2O = hydroxymethylbilane + 4 NH4(+)</text>
        <dbReference type="Rhea" id="RHEA:13185"/>
        <dbReference type="ChEBI" id="CHEBI:15377"/>
        <dbReference type="ChEBI" id="CHEBI:28938"/>
        <dbReference type="ChEBI" id="CHEBI:57845"/>
        <dbReference type="ChEBI" id="CHEBI:58126"/>
        <dbReference type="EC" id="2.5.1.61"/>
    </reaction>
</comment>
<dbReference type="PRINTS" id="PR00151">
    <property type="entry name" value="PORPHBDMNASE"/>
</dbReference>
<dbReference type="EMBL" id="SAXX01000014">
    <property type="protein sequence ID" value="TXJ32691.1"/>
    <property type="molecule type" value="Genomic_DNA"/>
</dbReference>
<comment type="caution">
    <text evidence="11">The sequence shown here is derived from an EMBL/GenBank/DDBJ whole genome shotgun (WGS) entry which is preliminary data.</text>
</comment>
<evidence type="ECO:0000256" key="6">
    <source>
        <dbReference type="ARBA" id="ARBA00023244"/>
    </source>
</evidence>
<dbReference type="Proteomes" id="UP000325116">
    <property type="component" value="Unassembled WGS sequence"/>
</dbReference>
<dbReference type="PANTHER" id="PTHR11557:SF0">
    <property type="entry name" value="PORPHOBILINOGEN DEAMINASE"/>
    <property type="match status" value="1"/>
</dbReference>
<feature type="domain" description="Porphobilinogen deaminase N-terminal" evidence="9">
    <location>
        <begin position="5"/>
        <end position="209"/>
    </location>
</feature>
<dbReference type="EMBL" id="SAXT01000001">
    <property type="protein sequence ID" value="TXJ13318.1"/>
    <property type="molecule type" value="Genomic_DNA"/>
</dbReference>
<dbReference type="AlphaFoldDB" id="A0A5C8CKB3"/>
<organism evidence="11 14">
    <name type="scientific">Brachyspira aalborgi</name>
    <dbReference type="NCBI Taxonomy" id="29522"/>
    <lineage>
        <taxon>Bacteria</taxon>
        <taxon>Pseudomonadati</taxon>
        <taxon>Spirochaetota</taxon>
        <taxon>Spirochaetia</taxon>
        <taxon>Brachyspirales</taxon>
        <taxon>Brachyspiraceae</taxon>
        <taxon>Brachyspira</taxon>
    </lineage>
</organism>